<organism evidence="1 2">
    <name type="scientific">Rhizodiscina lignyota</name>
    <dbReference type="NCBI Taxonomy" id="1504668"/>
    <lineage>
        <taxon>Eukaryota</taxon>
        <taxon>Fungi</taxon>
        <taxon>Dikarya</taxon>
        <taxon>Ascomycota</taxon>
        <taxon>Pezizomycotina</taxon>
        <taxon>Dothideomycetes</taxon>
        <taxon>Pleosporomycetidae</taxon>
        <taxon>Aulographales</taxon>
        <taxon>Rhizodiscinaceae</taxon>
        <taxon>Rhizodiscina</taxon>
    </lineage>
</organism>
<evidence type="ECO:0000313" key="1">
    <source>
        <dbReference type="EMBL" id="KAF2099356.1"/>
    </source>
</evidence>
<dbReference type="Proteomes" id="UP000799772">
    <property type="component" value="Unassembled WGS sequence"/>
</dbReference>
<dbReference type="AlphaFoldDB" id="A0A9P4M646"/>
<protein>
    <submittedName>
        <fullName evidence="1">Uncharacterized protein</fullName>
    </submittedName>
</protein>
<name>A0A9P4M646_9PEZI</name>
<reference evidence="1" key="1">
    <citation type="journal article" date="2020" name="Stud. Mycol.">
        <title>101 Dothideomycetes genomes: a test case for predicting lifestyles and emergence of pathogens.</title>
        <authorList>
            <person name="Haridas S."/>
            <person name="Albert R."/>
            <person name="Binder M."/>
            <person name="Bloem J."/>
            <person name="Labutti K."/>
            <person name="Salamov A."/>
            <person name="Andreopoulos B."/>
            <person name="Baker S."/>
            <person name="Barry K."/>
            <person name="Bills G."/>
            <person name="Bluhm B."/>
            <person name="Cannon C."/>
            <person name="Castanera R."/>
            <person name="Culley D."/>
            <person name="Daum C."/>
            <person name="Ezra D."/>
            <person name="Gonzalez J."/>
            <person name="Henrissat B."/>
            <person name="Kuo A."/>
            <person name="Liang C."/>
            <person name="Lipzen A."/>
            <person name="Lutzoni F."/>
            <person name="Magnuson J."/>
            <person name="Mondo S."/>
            <person name="Nolan M."/>
            <person name="Ohm R."/>
            <person name="Pangilinan J."/>
            <person name="Park H.-J."/>
            <person name="Ramirez L."/>
            <person name="Alfaro M."/>
            <person name="Sun H."/>
            <person name="Tritt A."/>
            <person name="Yoshinaga Y."/>
            <person name="Zwiers L.-H."/>
            <person name="Turgeon B."/>
            <person name="Goodwin S."/>
            <person name="Spatafora J."/>
            <person name="Crous P."/>
            <person name="Grigoriev I."/>
        </authorList>
    </citation>
    <scope>NUCLEOTIDE SEQUENCE</scope>
    <source>
        <strain evidence="1">CBS 133067</strain>
    </source>
</reference>
<evidence type="ECO:0000313" key="2">
    <source>
        <dbReference type="Proteomes" id="UP000799772"/>
    </source>
</evidence>
<dbReference type="PANTHER" id="PTHR47668:SF1">
    <property type="entry name" value="DIENELACTONE HYDROLASE DOMAIN-CONTAINING PROTEIN-RELATED"/>
    <property type="match status" value="1"/>
</dbReference>
<sequence length="111" mass="11749">MSDYFHGEALGPSMFPSATAEKPAAIKAFSENPTHIPTTIKATSRVMENLKASFGKSITGLFAVGFCWVAKIVYLSERDGTLVSVIGAAHPSFIALEDAKVIGAAMCRLKG</sequence>
<comment type="caution">
    <text evidence="1">The sequence shown here is derived from an EMBL/GenBank/DDBJ whole genome shotgun (WGS) entry which is preliminary data.</text>
</comment>
<dbReference type="EMBL" id="ML978125">
    <property type="protein sequence ID" value="KAF2099356.1"/>
    <property type="molecule type" value="Genomic_DNA"/>
</dbReference>
<dbReference type="PANTHER" id="PTHR47668">
    <property type="entry name" value="DIENELACTONE HYDROLASE FAMILY PROTEIN (AFU_ORTHOLOGUE AFUA_6G01940)"/>
    <property type="match status" value="1"/>
</dbReference>
<accession>A0A9P4M646</accession>
<keyword evidence="2" id="KW-1185">Reference proteome</keyword>
<gene>
    <name evidence="1" type="ORF">NA57DRAFT_55327</name>
</gene>
<proteinExistence type="predicted"/>